<proteinExistence type="predicted"/>
<reference evidence="2 3" key="1">
    <citation type="journal article" date="2019" name="Nat. Ecol. Evol.">
        <title>Megaphylogeny resolves global patterns of mushroom evolution.</title>
        <authorList>
            <person name="Varga T."/>
            <person name="Krizsan K."/>
            <person name="Foldi C."/>
            <person name="Dima B."/>
            <person name="Sanchez-Garcia M."/>
            <person name="Sanchez-Ramirez S."/>
            <person name="Szollosi G.J."/>
            <person name="Szarkandi J.G."/>
            <person name="Papp V."/>
            <person name="Albert L."/>
            <person name="Andreopoulos W."/>
            <person name="Angelini C."/>
            <person name="Antonin V."/>
            <person name="Barry K.W."/>
            <person name="Bougher N.L."/>
            <person name="Buchanan P."/>
            <person name="Buyck B."/>
            <person name="Bense V."/>
            <person name="Catcheside P."/>
            <person name="Chovatia M."/>
            <person name="Cooper J."/>
            <person name="Damon W."/>
            <person name="Desjardin D."/>
            <person name="Finy P."/>
            <person name="Geml J."/>
            <person name="Haridas S."/>
            <person name="Hughes K."/>
            <person name="Justo A."/>
            <person name="Karasinski D."/>
            <person name="Kautmanova I."/>
            <person name="Kiss B."/>
            <person name="Kocsube S."/>
            <person name="Kotiranta H."/>
            <person name="LaButti K.M."/>
            <person name="Lechner B.E."/>
            <person name="Liimatainen K."/>
            <person name="Lipzen A."/>
            <person name="Lukacs Z."/>
            <person name="Mihaltcheva S."/>
            <person name="Morgado L.N."/>
            <person name="Niskanen T."/>
            <person name="Noordeloos M.E."/>
            <person name="Ohm R.A."/>
            <person name="Ortiz-Santana B."/>
            <person name="Ovrebo C."/>
            <person name="Racz N."/>
            <person name="Riley R."/>
            <person name="Savchenko A."/>
            <person name="Shiryaev A."/>
            <person name="Soop K."/>
            <person name="Spirin V."/>
            <person name="Szebenyi C."/>
            <person name="Tomsovsky M."/>
            <person name="Tulloss R.E."/>
            <person name="Uehling J."/>
            <person name="Grigoriev I.V."/>
            <person name="Vagvolgyi C."/>
            <person name="Papp T."/>
            <person name="Martin F.M."/>
            <person name="Miettinen O."/>
            <person name="Hibbett D.S."/>
            <person name="Nagy L.G."/>
        </authorList>
    </citation>
    <scope>NUCLEOTIDE SEQUENCE [LARGE SCALE GENOMIC DNA]</scope>
    <source>
        <strain evidence="2 3">HHB13444</strain>
    </source>
</reference>
<dbReference type="AlphaFoldDB" id="A0A5C3PLW9"/>
<sequence>MVAISNPGSRGGGAGRTGRLESPRSSRAYNERETWGPGTWEAKPCLRARTSSPRVPCSETETCLAPRHGELLGRRPPGRCWVLGIAAAPSGAGAVRVGIHDWSSVPRWPDVRDVEARHVDERTKMSFRWE</sequence>
<dbReference type="EMBL" id="ML211038">
    <property type="protein sequence ID" value="TFK90735.1"/>
    <property type="molecule type" value="Genomic_DNA"/>
</dbReference>
<dbReference type="InParanoid" id="A0A5C3PLW9"/>
<evidence type="ECO:0000313" key="2">
    <source>
        <dbReference type="EMBL" id="TFK90735.1"/>
    </source>
</evidence>
<gene>
    <name evidence="2" type="ORF">K466DRAFT_369564</name>
</gene>
<evidence type="ECO:0000313" key="3">
    <source>
        <dbReference type="Proteomes" id="UP000308197"/>
    </source>
</evidence>
<protein>
    <submittedName>
        <fullName evidence="2">Uncharacterized protein</fullName>
    </submittedName>
</protein>
<keyword evidence="3" id="KW-1185">Reference proteome</keyword>
<organism evidence="2 3">
    <name type="scientific">Polyporus arcularius HHB13444</name>
    <dbReference type="NCBI Taxonomy" id="1314778"/>
    <lineage>
        <taxon>Eukaryota</taxon>
        <taxon>Fungi</taxon>
        <taxon>Dikarya</taxon>
        <taxon>Basidiomycota</taxon>
        <taxon>Agaricomycotina</taxon>
        <taxon>Agaricomycetes</taxon>
        <taxon>Polyporales</taxon>
        <taxon>Polyporaceae</taxon>
        <taxon>Polyporus</taxon>
    </lineage>
</organism>
<feature type="region of interest" description="Disordered" evidence="1">
    <location>
        <begin position="1"/>
        <end position="40"/>
    </location>
</feature>
<accession>A0A5C3PLW9</accession>
<name>A0A5C3PLW9_9APHY</name>
<dbReference type="Proteomes" id="UP000308197">
    <property type="component" value="Unassembled WGS sequence"/>
</dbReference>
<evidence type="ECO:0000256" key="1">
    <source>
        <dbReference type="SAM" id="MobiDB-lite"/>
    </source>
</evidence>
<feature type="compositionally biased region" description="Basic and acidic residues" evidence="1">
    <location>
        <begin position="18"/>
        <end position="34"/>
    </location>
</feature>